<name>A0A9D2IVQ0_9FIRM</name>
<protein>
    <submittedName>
        <fullName evidence="1">DUF1524 domain-containing protein</fullName>
    </submittedName>
</protein>
<accession>A0A9D2IVQ0</accession>
<evidence type="ECO:0000313" key="1">
    <source>
        <dbReference type="EMBL" id="HIZ24212.1"/>
    </source>
</evidence>
<proteinExistence type="predicted"/>
<dbReference type="Proteomes" id="UP000824044">
    <property type="component" value="Unassembled WGS sequence"/>
</dbReference>
<dbReference type="AlphaFoldDB" id="A0A9D2IVQ0"/>
<evidence type="ECO:0000313" key="2">
    <source>
        <dbReference type="Proteomes" id="UP000824044"/>
    </source>
</evidence>
<comment type="caution">
    <text evidence="1">The sequence shown here is derived from an EMBL/GenBank/DDBJ whole genome shotgun (WGS) entry which is preliminary data.</text>
</comment>
<dbReference type="EMBL" id="DXBS01000041">
    <property type="protein sequence ID" value="HIZ24212.1"/>
    <property type="molecule type" value="Genomic_DNA"/>
</dbReference>
<sequence length="124" mass="14457">MIKFHQDHMYPYSAFDHTKELKNLTLPNGETPNDKKIEEWKKKRNTLANLQLLEGGENQSKKDTSLEDWLVANKATVKYLPDEIDFKLENFDEFLEKRKKLMVNELVKILGATEDDEASEAETV</sequence>
<organism evidence="1 2">
    <name type="scientific">Candidatus Gallimonas intestinigallinarum</name>
    <dbReference type="NCBI Taxonomy" id="2838604"/>
    <lineage>
        <taxon>Bacteria</taxon>
        <taxon>Bacillati</taxon>
        <taxon>Bacillota</taxon>
        <taxon>Clostridia</taxon>
        <taxon>Candidatus Gallimonas</taxon>
    </lineage>
</organism>
<gene>
    <name evidence="1" type="ORF">H9812_01890</name>
</gene>
<reference evidence="1" key="2">
    <citation type="submission" date="2021-04" db="EMBL/GenBank/DDBJ databases">
        <authorList>
            <person name="Gilroy R."/>
        </authorList>
    </citation>
    <scope>NUCLEOTIDE SEQUENCE</scope>
    <source>
        <strain evidence="1">CHK33-5263</strain>
    </source>
</reference>
<reference evidence="1" key="1">
    <citation type="journal article" date="2021" name="PeerJ">
        <title>Extensive microbial diversity within the chicken gut microbiome revealed by metagenomics and culture.</title>
        <authorList>
            <person name="Gilroy R."/>
            <person name="Ravi A."/>
            <person name="Getino M."/>
            <person name="Pursley I."/>
            <person name="Horton D.L."/>
            <person name="Alikhan N.F."/>
            <person name="Baker D."/>
            <person name="Gharbi K."/>
            <person name="Hall N."/>
            <person name="Watson M."/>
            <person name="Adriaenssens E.M."/>
            <person name="Foster-Nyarko E."/>
            <person name="Jarju S."/>
            <person name="Secka A."/>
            <person name="Antonio M."/>
            <person name="Oren A."/>
            <person name="Chaudhuri R.R."/>
            <person name="La Ragione R."/>
            <person name="Hildebrand F."/>
            <person name="Pallen M.J."/>
        </authorList>
    </citation>
    <scope>NUCLEOTIDE SEQUENCE</scope>
    <source>
        <strain evidence="1">CHK33-5263</strain>
    </source>
</reference>